<dbReference type="Pfam" id="PF13170">
    <property type="entry name" value="DUF4003"/>
    <property type="match status" value="1"/>
</dbReference>
<keyword evidence="2" id="KW-1185">Reference proteome</keyword>
<sequence length="332" mass="38389">MMILQEPLQQKVEQYIDGYKQLKSALKWKVSDKTLMMVASIYVVNNKALNISHFTELSEYIKSQVGLLSTLRGYQRFTIAAMLDVRFENPKEKFQEFIDLYEKLIQGGFKRDSFSYIAAMILLTNDPDESDHCESIERALAIYKGMKAQHFFLTSTVDYPLAVLLAKVDTDKQKLLDLTETYYNELSKNGFRKGNDLQFLSHILSLQYEEKPNVLIERSLNILDRFKQSRRRLKTMHYPEVGLLALLEDGIQEIDFVLKLEDQLNKEKSFRWHKDMNFIMAVNFLMTDKMKESMILETGIFTTFEALMQAQQAAMIAAVTSVSVASSNSNTN</sequence>
<comment type="caution">
    <text evidence="1">The sequence shown here is derived from an EMBL/GenBank/DDBJ whole genome shotgun (WGS) entry which is preliminary data.</text>
</comment>
<organism evidence="1 2">
    <name type="scientific">Alkalihalobacterium chitinilyticum</name>
    <dbReference type="NCBI Taxonomy" id="2980103"/>
    <lineage>
        <taxon>Bacteria</taxon>
        <taxon>Bacillati</taxon>
        <taxon>Bacillota</taxon>
        <taxon>Bacilli</taxon>
        <taxon>Bacillales</taxon>
        <taxon>Bacillaceae</taxon>
        <taxon>Alkalihalobacterium</taxon>
    </lineage>
</organism>
<proteinExistence type="predicted"/>
<name>A0ABT5VG55_9BACI</name>
<dbReference type="InterPro" id="IPR025062">
    <property type="entry name" value="DUF4003"/>
</dbReference>
<dbReference type="RefSeq" id="WP_275119029.1">
    <property type="nucleotide sequence ID" value="NZ_JAOTPO010000009.1"/>
</dbReference>
<evidence type="ECO:0000313" key="1">
    <source>
        <dbReference type="EMBL" id="MDE5414414.1"/>
    </source>
</evidence>
<dbReference type="EMBL" id="JAOTPO010000009">
    <property type="protein sequence ID" value="MDE5414414.1"/>
    <property type="molecule type" value="Genomic_DNA"/>
</dbReference>
<dbReference type="Proteomes" id="UP001148125">
    <property type="component" value="Unassembled WGS sequence"/>
</dbReference>
<protein>
    <submittedName>
        <fullName evidence="1">DUF4003 domain-containing protein</fullName>
    </submittedName>
</protein>
<evidence type="ECO:0000313" key="2">
    <source>
        <dbReference type="Proteomes" id="UP001148125"/>
    </source>
</evidence>
<accession>A0ABT5VG55</accession>
<reference evidence="1" key="1">
    <citation type="submission" date="2024-05" db="EMBL/GenBank/DDBJ databases">
        <title>Alkalihalobacillus sp. strain MEB203 novel alkaliphilic bacterium from Lonar Lake, India.</title>
        <authorList>
            <person name="Joshi A."/>
            <person name="Thite S."/>
            <person name="Mengade P."/>
        </authorList>
    </citation>
    <scope>NUCLEOTIDE SEQUENCE</scope>
    <source>
        <strain evidence="1">MEB 203</strain>
    </source>
</reference>
<gene>
    <name evidence="1" type="ORF">N7Z68_13625</name>
</gene>